<evidence type="ECO:0000256" key="2">
    <source>
        <dbReference type="ARBA" id="ARBA00022801"/>
    </source>
</evidence>
<name>A0A1Y2D6P3_9PEZI</name>
<comment type="similarity">
    <text evidence="1">Belongs to the amidase family.</text>
</comment>
<dbReference type="OrthoDB" id="6428749at2759"/>
<dbReference type="Proteomes" id="UP000193689">
    <property type="component" value="Unassembled WGS sequence"/>
</dbReference>
<evidence type="ECO:0000313" key="6">
    <source>
        <dbReference type="EMBL" id="ORY54953.1"/>
    </source>
</evidence>
<dbReference type="AlphaFoldDB" id="A0A1Y2D6P3"/>
<accession>A0A1Y2D6P3</accession>
<dbReference type="GeneID" id="63781654"/>
<protein>
    <submittedName>
        <fullName evidence="6">Amidase</fullName>
    </submittedName>
</protein>
<evidence type="ECO:0000313" key="7">
    <source>
        <dbReference type="Proteomes" id="UP000193689"/>
    </source>
</evidence>
<proteinExistence type="inferred from homology"/>
<dbReference type="Gene3D" id="3.90.1300.10">
    <property type="entry name" value="Amidase signature (AS) domain"/>
    <property type="match status" value="1"/>
</dbReference>
<reference evidence="6 7" key="1">
    <citation type="submission" date="2016-07" db="EMBL/GenBank/DDBJ databases">
        <title>Pervasive Adenine N6-methylation of Active Genes in Fungi.</title>
        <authorList>
            <consortium name="DOE Joint Genome Institute"/>
            <person name="Mondo S.J."/>
            <person name="Dannebaum R.O."/>
            <person name="Kuo R.C."/>
            <person name="Labutti K."/>
            <person name="Haridas S."/>
            <person name="Kuo A."/>
            <person name="Salamov A."/>
            <person name="Ahrendt S.R."/>
            <person name="Lipzen A."/>
            <person name="Sullivan W."/>
            <person name="Andreopoulos W.B."/>
            <person name="Clum A."/>
            <person name="Lindquist E."/>
            <person name="Daum C."/>
            <person name="Ramamoorthy G.K."/>
            <person name="Gryganskyi A."/>
            <person name="Culley D."/>
            <person name="Magnuson J.K."/>
            <person name="James T.Y."/>
            <person name="O'Malley M.A."/>
            <person name="Stajich J.E."/>
            <person name="Spatafora J.W."/>
            <person name="Visel A."/>
            <person name="Grigoriev I.V."/>
        </authorList>
    </citation>
    <scope>NUCLEOTIDE SEQUENCE [LARGE SCALE GENOMIC DNA]</scope>
    <source>
        <strain evidence="6 7">CBS 129021</strain>
    </source>
</reference>
<dbReference type="InterPro" id="IPR036928">
    <property type="entry name" value="AS_sf"/>
</dbReference>
<feature type="domain" description="Amidase" evidence="5">
    <location>
        <begin position="87"/>
        <end position="535"/>
    </location>
</feature>
<dbReference type="SUPFAM" id="SSF75304">
    <property type="entry name" value="Amidase signature (AS) enzymes"/>
    <property type="match status" value="1"/>
</dbReference>
<organism evidence="6 7">
    <name type="scientific">Pseudomassariella vexata</name>
    <dbReference type="NCBI Taxonomy" id="1141098"/>
    <lineage>
        <taxon>Eukaryota</taxon>
        <taxon>Fungi</taxon>
        <taxon>Dikarya</taxon>
        <taxon>Ascomycota</taxon>
        <taxon>Pezizomycotina</taxon>
        <taxon>Sordariomycetes</taxon>
        <taxon>Xylariomycetidae</taxon>
        <taxon>Amphisphaeriales</taxon>
        <taxon>Pseudomassariaceae</taxon>
        <taxon>Pseudomassariella</taxon>
    </lineage>
</organism>
<feature type="binding site" evidence="4">
    <location>
        <position position="192"/>
    </location>
    <ligand>
        <name>substrate</name>
    </ligand>
</feature>
<dbReference type="PIRSF" id="PIRSF001221">
    <property type="entry name" value="Amidase_fungi"/>
    <property type="match status" value="1"/>
</dbReference>
<evidence type="ECO:0000256" key="1">
    <source>
        <dbReference type="ARBA" id="ARBA00009199"/>
    </source>
</evidence>
<sequence>MTASANPLAGKTWKELQAAKQAERASRIPEEWKLKPEHFPPEGTVDMRPVVKTCGILSERELKITGDDYDATSLAAAVAAGEYTALEVVTAFCKRAAVGHQLCNILTEIMFTDALEQAAKLDEIFKSTGKVVGPLHGVPMTFKECFHFKGYDSTNGYMARVFQPSDKTSPLAELVQAAGAVVIAKTNVPQTMLVADSHNNVFGRSKNPVVSHLTTGGSSGGEGAAQAFRCSALGIGTDVGGSVRIPAAANGVYGYKPSYGVIPMTGYSYSGWTGSNTGIPAVTGPIGHSIRDLAFFTKIVRAAKPWNFDPAVIPNIMELPLTRDHKPIVGVIHQSGLKPHPPIRRGISESVSKLQAAGFEVRDFNLPVDLRAVRTISEQLFTLDGLSYPRKEMAKTGEPPVPSVHEIGFWELPPKTQEETWAWNTKRGELAKGVLDEWVRVRCDVLLMPVGAHTAVPPGKWTSDIYTVVWNCVDYPTVIVPVGNADPEKDPRDEEFKAMHEADESNQAMYDPAIYKGAPIAVQIVGPRLGDQQLLKDVEMIDAVLNGNK</sequence>
<dbReference type="EMBL" id="MCFJ01000030">
    <property type="protein sequence ID" value="ORY54953.1"/>
    <property type="molecule type" value="Genomic_DNA"/>
</dbReference>
<dbReference type="STRING" id="1141098.A0A1Y2D6P3"/>
<evidence type="ECO:0000259" key="5">
    <source>
        <dbReference type="Pfam" id="PF01425"/>
    </source>
</evidence>
<dbReference type="PANTHER" id="PTHR46072:SF11">
    <property type="entry name" value="AMIDASE-RELATED"/>
    <property type="match status" value="1"/>
</dbReference>
<feature type="binding site" evidence="4">
    <location>
        <position position="218"/>
    </location>
    <ligand>
        <name>substrate</name>
    </ligand>
</feature>
<comment type="caution">
    <text evidence="6">The sequence shown here is derived from an EMBL/GenBank/DDBJ whole genome shotgun (WGS) entry which is preliminary data.</text>
</comment>
<dbReference type="InterPro" id="IPR023631">
    <property type="entry name" value="Amidase_dom"/>
</dbReference>
<feature type="active site" description="Charge relay system" evidence="3">
    <location>
        <position position="143"/>
    </location>
</feature>
<dbReference type="InParanoid" id="A0A1Y2D6P3"/>
<keyword evidence="7" id="KW-1185">Reference proteome</keyword>
<dbReference type="Pfam" id="PF01425">
    <property type="entry name" value="Amidase"/>
    <property type="match status" value="1"/>
</dbReference>
<feature type="active site" description="Acyl-ester intermediate" evidence="3">
    <location>
        <position position="242"/>
    </location>
</feature>
<feature type="binding site" evidence="4">
    <location>
        <begin position="239"/>
        <end position="242"/>
    </location>
    <ligand>
        <name>substrate</name>
    </ligand>
</feature>
<dbReference type="GO" id="GO:0016787">
    <property type="term" value="F:hydrolase activity"/>
    <property type="evidence" value="ECO:0007669"/>
    <property type="project" value="UniProtKB-KW"/>
</dbReference>
<evidence type="ECO:0000256" key="4">
    <source>
        <dbReference type="PIRSR" id="PIRSR001221-2"/>
    </source>
</evidence>
<feature type="active site" description="Charge relay system" evidence="3">
    <location>
        <position position="218"/>
    </location>
</feature>
<dbReference type="RefSeq" id="XP_040709400.1">
    <property type="nucleotide sequence ID" value="XM_040865442.1"/>
</dbReference>
<evidence type="ECO:0000256" key="3">
    <source>
        <dbReference type="PIRSR" id="PIRSR001221-1"/>
    </source>
</evidence>
<gene>
    <name evidence="6" type="ORF">BCR38DRAFT_529046</name>
</gene>
<dbReference type="PANTHER" id="PTHR46072">
    <property type="entry name" value="AMIDASE-RELATED-RELATED"/>
    <property type="match status" value="1"/>
</dbReference>
<keyword evidence="2" id="KW-0378">Hydrolase</keyword>